<proteinExistence type="predicted"/>
<reference evidence="1 2" key="1">
    <citation type="submission" date="2018-08" db="EMBL/GenBank/DDBJ databases">
        <title>Recombination of ecologically and evolutionarily significant loci maintains genetic cohesion in the Pseudomonas syringae species complex.</title>
        <authorList>
            <person name="Dillon M."/>
            <person name="Thakur S."/>
            <person name="Almeida R.N.D."/>
            <person name="Weir B.S."/>
            <person name="Guttman D.S."/>
        </authorList>
    </citation>
    <scope>NUCLEOTIDE SEQUENCE [LARGE SCALE GENOMIC DNA]</scope>
    <source>
        <strain evidence="1 2">88_10</strain>
    </source>
</reference>
<accession>A0A3M2WSN7</accession>
<comment type="caution">
    <text evidence="1">The sequence shown here is derived from an EMBL/GenBank/DDBJ whole genome shotgun (WGS) entry which is preliminary data.</text>
</comment>
<organism evidence="1 2">
    <name type="scientific">Pseudomonas syringae pv. maculicola</name>
    <dbReference type="NCBI Taxonomy" id="59511"/>
    <lineage>
        <taxon>Bacteria</taxon>
        <taxon>Pseudomonadati</taxon>
        <taxon>Pseudomonadota</taxon>
        <taxon>Gammaproteobacteria</taxon>
        <taxon>Pseudomonadales</taxon>
        <taxon>Pseudomonadaceae</taxon>
        <taxon>Pseudomonas</taxon>
    </lineage>
</organism>
<name>A0A3M2WSN7_PSEYM</name>
<evidence type="ECO:0000313" key="2">
    <source>
        <dbReference type="Proteomes" id="UP000282378"/>
    </source>
</evidence>
<gene>
    <name evidence="1" type="ORF">APX70_05174</name>
</gene>
<feature type="non-terminal residue" evidence="1">
    <location>
        <position position="48"/>
    </location>
</feature>
<dbReference type="Proteomes" id="UP000282378">
    <property type="component" value="Unassembled WGS sequence"/>
</dbReference>
<dbReference type="EMBL" id="RBNL01003279">
    <property type="protein sequence ID" value="RML54561.1"/>
    <property type="molecule type" value="Genomic_DNA"/>
</dbReference>
<protein>
    <submittedName>
        <fullName evidence="1">Uncharacterized protein</fullName>
    </submittedName>
</protein>
<sequence length="48" mass="5197">MLQHSVVFLLQTLNHALHEPLGHVFAGMLLGDEPDLALAFAAIAFAQQ</sequence>
<evidence type="ECO:0000313" key="1">
    <source>
        <dbReference type="EMBL" id="RML54561.1"/>
    </source>
</evidence>
<dbReference type="AlphaFoldDB" id="A0A3M2WSN7"/>